<dbReference type="InterPro" id="IPR052161">
    <property type="entry name" value="Mycobact_Acyl-CoA_DH"/>
</dbReference>
<dbReference type="SUPFAM" id="SSF56645">
    <property type="entry name" value="Acyl-CoA dehydrogenase NM domain-like"/>
    <property type="match status" value="1"/>
</dbReference>
<dbReference type="Pfam" id="PF02770">
    <property type="entry name" value="Acyl-CoA_dh_M"/>
    <property type="match status" value="1"/>
</dbReference>
<evidence type="ECO:0000259" key="6">
    <source>
        <dbReference type="Pfam" id="PF00441"/>
    </source>
</evidence>
<keyword evidence="5" id="KW-0560">Oxidoreductase</keyword>
<name>A0A382JIF5_9ZZZZ</name>
<evidence type="ECO:0000313" key="9">
    <source>
        <dbReference type="EMBL" id="SVC10937.1"/>
    </source>
</evidence>
<protein>
    <recommendedName>
        <fullName evidence="10">Pimeloyl-CoA dehydrogenase large subunit</fullName>
    </recommendedName>
</protein>
<dbReference type="GO" id="GO:0016627">
    <property type="term" value="F:oxidoreductase activity, acting on the CH-CH group of donors"/>
    <property type="evidence" value="ECO:0007669"/>
    <property type="project" value="InterPro"/>
</dbReference>
<dbReference type="Gene3D" id="1.10.540.10">
    <property type="entry name" value="Acyl-CoA dehydrogenase/oxidase, N-terminal domain"/>
    <property type="match status" value="1"/>
</dbReference>
<dbReference type="Pfam" id="PF00441">
    <property type="entry name" value="Acyl-CoA_dh_1"/>
    <property type="match status" value="1"/>
</dbReference>
<dbReference type="InterPro" id="IPR006091">
    <property type="entry name" value="Acyl-CoA_Oxase/DH_mid-dom"/>
</dbReference>
<dbReference type="InterPro" id="IPR046373">
    <property type="entry name" value="Acyl-CoA_Oxase/DH_mid-dom_sf"/>
</dbReference>
<evidence type="ECO:0000256" key="1">
    <source>
        <dbReference type="ARBA" id="ARBA00001974"/>
    </source>
</evidence>
<dbReference type="GO" id="GO:0005886">
    <property type="term" value="C:plasma membrane"/>
    <property type="evidence" value="ECO:0007669"/>
    <property type="project" value="TreeGrafter"/>
</dbReference>
<evidence type="ECO:0000259" key="8">
    <source>
        <dbReference type="Pfam" id="PF02771"/>
    </source>
</evidence>
<dbReference type="GO" id="GO:0050660">
    <property type="term" value="F:flavin adenine dinucleotide binding"/>
    <property type="evidence" value="ECO:0007669"/>
    <property type="project" value="InterPro"/>
</dbReference>
<dbReference type="Pfam" id="PF02771">
    <property type="entry name" value="Acyl-CoA_dh_N"/>
    <property type="match status" value="1"/>
</dbReference>
<evidence type="ECO:0000256" key="5">
    <source>
        <dbReference type="ARBA" id="ARBA00023002"/>
    </source>
</evidence>
<evidence type="ECO:0000256" key="3">
    <source>
        <dbReference type="ARBA" id="ARBA00022630"/>
    </source>
</evidence>
<dbReference type="FunFam" id="2.40.110.10:FF:000011">
    <property type="entry name" value="Acyl-CoA dehydrogenase FadE34"/>
    <property type="match status" value="1"/>
</dbReference>
<evidence type="ECO:0000259" key="7">
    <source>
        <dbReference type="Pfam" id="PF02770"/>
    </source>
</evidence>
<evidence type="ECO:0000256" key="2">
    <source>
        <dbReference type="ARBA" id="ARBA00009347"/>
    </source>
</evidence>
<evidence type="ECO:0008006" key="10">
    <source>
        <dbReference type="Google" id="ProtNLM"/>
    </source>
</evidence>
<dbReference type="PANTHER" id="PTHR43292:SF3">
    <property type="entry name" value="ACYL-COA DEHYDROGENASE FADE29"/>
    <property type="match status" value="1"/>
</dbReference>
<keyword evidence="4" id="KW-0274">FAD</keyword>
<proteinExistence type="inferred from homology"/>
<reference evidence="9" key="1">
    <citation type="submission" date="2018-05" db="EMBL/GenBank/DDBJ databases">
        <authorList>
            <person name="Lanie J.A."/>
            <person name="Ng W.-L."/>
            <person name="Kazmierczak K.M."/>
            <person name="Andrzejewski T.M."/>
            <person name="Davidsen T.M."/>
            <person name="Wayne K.J."/>
            <person name="Tettelin H."/>
            <person name="Glass J.I."/>
            <person name="Rusch D."/>
            <person name="Podicherti R."/>
            <person name="Tsui H.-C.T."/>
            <person name="Winkler M.E."/>
        </authorList>
    </citation>
    <scope>NUCLEOTIDE SEQUENCE</scope>
</reference>
<dbReference type="SUPFAM" id="SSF47203">
    <property type="entry name" value="Acyl-CoA dehydrogenase C-terminal domain-like"/>
    <property type="match status" value="1"/>
</dbReference>
<gene>
    <name evidence="9" type="ORF">METZ01_LOCUS263791</name>
</gene>
<dbReference type="AlphaFoldDB" id="A0A382JIF5"/>
<dbReference type="InterPro" id="IPR009075">
    <property type="entry name" value="AcylCo_DH/oxidase_C"/>
</dbReference>
<keyword evidence="3" id="KW-0285">Flavoprotein</keyword>
<comment type="similarity">
    <text evidence="2">Belongs to the acyl-CoA dehydrogenase family.</text>
</comment>
<accession>A0A382JIF5</accession>
<dbReference type="EMBL" id="UINC01074079">
    <property type="protein sequence ID" value="SVC10937.1"/>
    <property type="molecule type" value="Genomic_DNA"/>
</dbReference>
<feature type="domain" description="Acyl-CoA dehydrogenase/oxidase N-terminal" evidence="8">
    <location>
        <begin position="1"/>
        <end position="111"/>
    </location>
</feature>
<evidence type="ECO:0000256" key="4">
    <source>
        <dbReference type="ARBA" id="ARBA00022827"/>
    </source>
</evidence>
<comment type="cofactor">
    <cofactor evidence="1">
        <name>FAD</name>
        <dbReference type="ChEBI" id="CHEBI:57692"/>
    </cofactor>
</comment>
<dbReference type="PANTHER" id="PTHR43292">
    <property type="entry name" value="ACYL-COA DEHYDROGENASE"/>
    <property type="match status" value="1"/>
</dbReference>
<dbReference type="Gene3D" id="2.40.110.10">
    <property type="entry name" value="Butyryl-CoA Dehydrogenase, subunit A, domain 2"/>
    <property type="match status" value="1"/>
</dbReference>
<feature type="domain" description="Acyl-CoA oxidase/dehydrogenase middle" evidence="7">
    <location>
        <begin position="115"/>
        <end position="209"/>
    </location>
</feature>
<dbReference type="InterPro" id="IPR036250">
    <property type="entry name" value="AcylCo_DH-like_C"/>
</dbReference>
<sequence length="332" mass="37435">MFREEVREFVTRELDPSIKHKVDNGLYLQKEDHLCWQGALYKQGWMAPNWPESFGGTGWSPIQRYVFDEECAMGGAPPVVPFGVKMVAPVIMKYGTNEQKAHYLPRILSSEDWWCQGYSEPNAGSDLASLKTSAVPRGSSYIVNGTKIWTTYAHCADMMFCLVRTDPSEKLQQGISFLLIDMQTPGITVRPITTFDGRRDINEVIFEDVVVPIENLVGDEGRGWDCAKSLLSHERIGITKVAQSKRQIARLKQISATEEIDGNLLKHDALFRRKLASIEIDLMALEYTELRLLSDLSKGRTPGPESSLLKIRGTEIQQKITELLVESVGYYA</sequence>
<dbReference type="InterPro" id="IPR009100">
    <property type="entry name" value="AcylCoA_DH/oxidase_NM_dom_sf"/>
</dbReference>
<dbReference type="InterPro" id="IPR013786">
    <property type="entry name" value="AcylCoA_DH/ox_N"/>
</dbReference>
<feature type="non-terminal residue" evidence="9">
    <location>
        <position position="332"/>
    </location>
</feature>
<feature type="domain" description="Acyl-CoA dehydrogenase/oxidase C-terminal" evidence="6">
    <location>
        <begin position="221"/>
        <end position="331"/>
    </location>
</feature>
<dbReference type="InterPro" id="IPR037069">
    <property type="entry name" value="AcylCoA_DH/ox_N_sf"/>
</dbReference>
<organism evidence="9">
    <name type="scientific">marine metagenome</name>
    <dbReference type="NCBI Taxonomy" id="408172"/>
    <lineage>
        <taxon>unclassified sequences</taxon>
        <taxon>metagenomes</taxon>
        <taxon>ecological metagenomes</taxon>
    </lineage>
</organism>
<dbReference type="Gene3D" id="1.20.140.10">
    <property type="entry name" value="Butyryl-CoA Dehydrogenase, subunit A, domain 3"/>
    <property type="match status" value="1"/>
</dbReference>